<dbReference type="SUPFAM" id="SSF63829">
    <property type="entry name" value="Calcium-dependent phosphotriesterase"/>
    <property type="match status" value="1"/>
</dbReference>
<dbReference type="AlphaFoldDB" id="A0A917HUC9"/>
<keyword evidence="3" id="KW-1185">Reference proteome</keyword>
<proteinExistence type="predicted"/>
<dbReference type="PANTHER" id="PTHR47572">
    <property type="entry name" value="LIPOPROTEIN-RELATED"/>
    <property type="match status" value="1"/>
</dbReference>
<dbReference type="Gene3D" id="2.120.10.30">
    <property type="entry name" value="TolB, C-terminal domain"/>
    <property type="match status" value="1"/>
</dbReference>
<evidence type="ECO:0000259" key="1">
    <source>
        <dbReference type="Pfam" id="PF08450"/>
    </source>
</evidence>
<comment type="caution">
    <text evidence="2">The sequence shown here is derived from an EMBL/GenBank/DDBJ whole genome shotgun (WGS) entry which is preliminary data.</text>
</comment>
<accession>A0A917HUC9</accession>
<organism evidence="2 3">
    <name type="scientific">Parapedobacter pyrenivorans</name>
    <dbReference type="NCBI Taxonomy" id="1305674"/>
    <lineage>
        <taxon>Bacteria</taxon>
        <taxon>Pseudomonadati</taxon>
        <taxon>Bacteroidota</taxon>
        <taxon>Sphingobacteriia</taxon>
        <taxon>Sphingobacteriales</taxon>
        <taxon>Sphingobacteriaceae</taxon>
        <taxon>Parapedobacter</taxon>
    </lineage>
</organism>
<dbReference type="InterPro" id="IPR013658">
    <property type="entry name" value="SGL"/>
</dbReference>
<gene>
    <name evidence="2" type="ORF">GCM10007415_24730</name>
</gene>
<dbReference type="InterPro" id="IPR011042">
    <property type="entry name" value="6-blade_b-propeller_TolB-like"/>
</dbReference>
<dbReference type="RefSeq" id="WP_188506358.1">
    <property type="nucleotide sequence ID" value="NZ_BMER01000002.1"/>
</dbReference>
<name>A0A917HUC9_9SPHI</name>
<protein>
    <recommendedName>
        <fullName evidence="1">SMP-30/Gluconolactonase/LRE-like region domain-containing protein</fullName>
    </recommendedName>
</protein>
<sequence length="269" mass="28940">MKKKSHLNLPWYTEGAVADEYGAIFFTTLAGGTVMRMDPTDGLAVDWATGIKPNGQFILRNGDHIICDSGNASVSRYDGAGNFLSYDVIGSCAGERIHTPNDLVADSHDGVYFTDSIRHTGKVCYYGPAGEQRVIAKHLDFPNGIALSADEQWLFVAESYQNRILCLPIRPSTSPSGTYDVFATLPENHNPDGYNLPDGIKLHRDGTLWVAHYGMAAVQVLDANGALIDSIEVDIQLPSNVALLDDGMIVTGGDGEPGPGGVLVYHNSN</sequence>
<dbReference type="EMBL" id="BMER01000002">
    <property type="protein sequence ID" value="GGG89585.1"/>
    <property type="molecule type" value="Genomic_DNA"/>
</dbReference>
<dbReference type="InterPro" id="IPR051262">
    <property type="entry name" value="SMP-30/CGR1_Lactonase"/>
</dbReference>
<feature type="domain" description="SMP-30/Gluconolactonase/LRE-like region" evidence="1">
    <location>
        <begin position="13"/>
        <end position="243"/>
    </location>
</feature>
<evidence type="ECO:0000313" key="2">
    <source>
        <dbReference type="EMBL" id="GGG89585.1"/>
    </source>
</evidence>
<dbReference type="PANTHER" id="PTHR47572:SF5">
    <property type="entry name" value="BLR2277 PROTEIN"/>
    <property type="match status" value="1"/>
</dbReference>
<evidence type="ECO:0000313" key="3">
    <source>
        <dbReference type="Proteomes" id="UP000660862"/>
    </source>
</evidence>
<reference evidence="2" key="2">
    <citation type="submission" date="2020-09" db="EMBL/GenBank/DDBJ databases">
        <authorList>
            <person name="Sun Q."/>
            <person name="Zhou Y."/>
        </authorList>
    </citation>
    <scope>NUCLEOTIDE SEQUENCE</scope>
    <source>
        <strain evidence="2">CGMCC 1.12195</strain>
    </source>
</reference>
<dbReference type="Proteomes" id="UP000660862">
    <property type="component" value="Unassembled WGS sequence"/>
</dbReference>
<dbReference type="Pfam" id="PF08450">
    <property type="entry name" value="SGL"/>
    <property type="match status" value="1"/>
</dbReference>
<reference evidence="2" key="1">
    <citation type="journal article" date="2014" name="Int. J. Syst. Evol. Microbiol.">
        <title>Complete genome sequence of Corynebacterium casei LMG S-19264T (=DSM 44701T), isolated from a smear-ripened cheese.</title>
        <authorList>
            <consortium name="US DOE Joint Genome Institute (JGI-PGF)"/>
            <person name="Walter F."/>
            <person name="Albersmeier A."/>
            <person name="Kalinowski J."/>
            <person name="Ruckert C."/>
        </authorList>
    </citation>
    <scope>NUCLEOTIDE SEQUENCE</scope>
    <source>
        <strain evidence="2">CGMCC 1.12195</strain>
    </source>
</reference>